<keyword evidence="3" id="KW-1185">Reference proteome</keyword>
<gene>
    <name evidence="2" type="ORF">DFH08DRAFT_960651</name>
</gene>
<sequence>MDPPAYDGSADTSSAHGSELPAYTRQPTPPIAASVTEPKQFTYGIKNRTGGAPWASLIVDGDSRLSKAEPTIIQGLKFAGSVKLILQIPETTQAVCILLRGEIKQKRVAPPIIFFESKHTVWSAGEDAPEGTKKFAALKGDYLWPFSISVPSASTSKGGEIFRLPHTFSDTGSSFNIRYVAELRILRGKLRPDDKVTCAFGYFSMHQPGPPSALRQIDPDGWHTLEPITVKGTPFSVRTVEVKLSLANPLSYTRSASIPCALTIETPDLEALDLVSSPATPVVLLERAVREAKNTGNNAVEACTQGIFWASPAGAGAPEAAYRRRLMGFKVLENAPLARQPVEITTRYGPGPRQRTYSPPNYDARNMVVDQYYSSVVIENHRSRDGWA</sequence>
<accession>A0AAD7EQW4</accession>
<organism evidence="2 3">
    <name type="scientific">Mycena albidolilacea</name>
    <dbReference type="NCBI Taxonomy" id="1033008"/>
    <lineage>
        <taxon>Eukaryota</taxon>
        <taxon>Fungi</taxon>
        <taxon>Dikarya</taxon>
        <taxon>Basidiomycota</taxon>
        <taxon>Agaricomycotina</taxon>
        <taxon>Agaricomycetes</taxon>
        <taxon>Agaricomycetidae</taxon>
        <taxon>Agaricales</taxon>
        <taxon>Marasmiineae</taxon>
        <taxon>Mycenaceae</taxon>
        <taxon>Mycena</taxon>
    </lineage>
</organism>
<evidence type="ECO:0008006" key="4">
    <source>
        <dbReference type="Google" id="ProtNLM"/>
    </source>
</evidence>
<dbReference type="InterPro" id="IPR014752">
    <property type="entry name" value="Arrestin-like_C"/>
</dbReference>
<name>A0AAD7EQW4_9AGAR</name>
<dbReference type="EMBL" id="JARIHO010000019">
    <property type="protein sequence ID" value="KAJ7347304.1"/>
    <property type="molecule type" value="Genomic_DNA"/>
</dbReference>
<comment type="caution">
    <text evidence="2">The sequence shown here is derived from an EMBL/GenBank/DDBJ whole genome shotgun (WGS) entry which is preliminary data.</text>
</comment>
<proteinExistence type="predicted"/>
<dbReference type="AlphaFoldDB" id="A0AAD7EQW4"/>
<evidence type="ECO:0000313" key="2">
    <source>
        <dbReference type="EMBL" id="KAJ7347304.1"/>
    </source>
</evidence>
<dbReference type="Proteomes" id="UP001218218">
    <property type="component" value="Unassembled WGS sequence"/>
</dbReference>
<evidence type="ECO:0000256" key="1">
    <source>
        <dbReference type="SAM" id="MobiDB-lite"/>
    </source>
</evidence>
<feature type="region of interest" description="Disordered" evidence="1">
    <location>
        <begin position="1"/>
        <end position="36"/>
    </location>
</feature>
<evidence type="ECO:0000313" key="3">
    <source>
        <dbReference type="Proteomes" id="UP001218218"/>
    </source>
</evidence>
<reference evidence="2" key="1">
    <citation type="submission" date="2023-03" db="EMBL/GenBank/DDBJ databases">
        <title>Massive genome expansion in bonnet fungi (Mycena s.s.) driven by repeated elements and novel gene families across ecological guilds.</title>
        <authorList>
            <consortium name="Lawrence Berkeley National Laboratory"/>
            <person name="Harder C.B."/>
            <person name="Miyauchi S."/>
            <person name="Viragh M."/>
            <person name="Kuo A."/>
            <person name="Thoen E."/>
            <person name="Andreopoulos B."/>
            <person name="Lu D."/>
            <person name="Skrede I."/>
            <person name="Drula E."/>
            <person name="Henrissat B."/>
            <person name="Morin E."/>
            <person name="Kohler A."/>
            <person name="Barry K."/>
            <person name="LaButti K."/>
            <person name="Morin E."/>
            <person name="Salamov A."/>
            <person name="Lipzen A."/>
            <person name="Mereny Z."/>
            <person name="Hegedus B."/>
            <person name="Baldrian P."/>
            <person name="Stursova M."/>
            <person name="Weitz H."/>
            <person name="Taylor A."/>
            <person name="Grigoriev I.V."/>
            <person name="Nagy L.G."/>
            <person name="Martin F."/>
            <person name="Kauserud H."/>
        </authorList>
    </citation>
    <scope>NUCLEOTIDE SEQUENCE</scope>
    <source>
        <strain evidence="2">CBHHK002</strain>
    </source>
</reference>
<protein>
    <recommendedName>
        <fullName evidence="4">Arrestin-like N-terminal domain-containing protein</fullName>
    </recommendedName>
</protein>
<dbReference type="Gene3D" id="2.60.40.640">
    <property type="match status" value="1"/>
</dbReference>